<comment type="caution">
    <text evidence="1">The sequence shown here is derived from an EMBL/GenBank/DDBJ whole genome shotgun (WGS) entry which is preliminary data.</text>
</comment>
<organism evidence="1 2">
    <name type="scientific">Gossypium arboreum</name>
    <name type="common">Tree cotton</name>
    <name type="synonym">Gossypium nanking</name>
    <dbReference type="NCBI Taxonomy" id="29729"/>
    <lineage>
        <taxon>Eukaryota</taxon>
        <taxon>Viridiplantae</taxon>
        <taxon>Streptophyta</taxon>
        <taxon>Embryophyta</taxon>
        <taxon>Tracheophyta</taxon>
        <taxon>Spermatophyta</taxon>
        <taxon>Magnoliopsida</taxon>
        <taxon>eudicotyledons</taxon>
        <taxon>Gunneridae</taxon>
        <taxon>Pentapetalae</taxon>
        <taxon>rosids</taxon>
        <taxon>malvids</taxon>
        <taxon>Malvales</taxon>
        <taxon>Malvaceae</taxon>
        <taxon>Malvoideae</taxon>
        <taxon>Gossypium</taxon>
    </lineage>
</organism>
<name>A0ABR0NLS2_GOSAR</name>
<keyword evidence="2" id="KW-1185">Reference proteome</keyword>
<proteinExistence type="predicted"/>
<evidence type="ECO:0000313" key="2">
    <source>
        <dbReference type="Proteomes" id="UP001358586"/>
    </source>
</evidence>
<reference evidence="1 2" key="1">
    <citation type="submission" date="2023-03" db="EMBL/GenBank/DDBJ databases">
        <title>WGS of Gossypium arboreum.</title>
        <authorList>
            <person name="Yu D."/>
        </authorList>
    </citation>
    <scope>NUCLEOTIDE SEQUENCE [LARGE SCALE GENOMIC DNA]</scope>
    <source>
        <tissue evidence="1">Leaf</tissue>
    </source>
</reference>
<gene>
    <name evidence="1" type="ORF">PVK06_036873</name>
</gene>
<sequence length="58" mass="6551">MKVLDNVLEEKKKNDERECSIIGYLALLAKYHVLTKAVTSALLTCVGDFICQRNYSSN</sequence>
<dbReference type="EMBL" id="JARKNE010000010">
    <property type="protein sequence ID" value="KAK5795602.1"/>
    <property type="molecule type" value="Genomic_DNA"/>
</dbReference>
<accession>A0ABR0NLS2</accession>
<dbReference type="Proteomes" id="UP001358586">
    <property type="component" value="Chromosome 10"/>
</dbReference>
<evidence type="ECO:0000313" key="1">
    <source>
        <dbReference type="EMBL" id="KAK5795602.1"/>
    </source>
</evidence>
<protein>
    <submittedName>
        <fullName evidence="1">Uncharacterized protein</fullName>
    </submittedName>
</protein>